<keyword evidence="5" id="KW-0547">Nucleotide-binding</keyword>
<dbReference type="InterPro" id="IPR000550">
    <property type="entry name" value="Hppk"/>
</dbReference>
<dbReference type="EC" id="2.7.6.3" evidence="3"/>
<evidence type="ECO:0000256" key="8">
    <source>
        <dbReference type="ARBA" id="ARBA00022909"/>
    </source>
</evidence>
<evidence type="ECO:0000259" key="9">
    <source>
        <dbReference type="PROSITE" id="PS00794"/>
    </source>
</evidence>
<keyword evidence="8" id="KW-0289">Folate biosynthesis</keyword>
<evidence type="ECO:0000256" key="7">
    <source>
        <dbReference type="ARBA" id="ARBA00022840"/>
    </source>
</evidence>
<dbReference type="PANTHER" id="PTHR43071">
    <property type="entry name" value="2-AMINO-4-HYDROXY-6-HYDROXYMETHYLDIHYDROPTERIDINE PYROPHOSPHOKINASE"/>
    <property type="match status" value="1"/>
</dbReference>
<dbReference type="InterPro" id="IPR035907">
    <property type="entry name" value="Hppk_sf"/>
</dbReference>
<evidence type="ECO:0000256" key="4">
    <source>
        <dbReference type="ARBA" id="ARBA00022679"/>
    </source>
</evidence>
<comment type="catalytic activity">
    <reaction evidence="1">
        <text>6-hydroxymethyl-7,8-dihydropterin + ATP = (7,8-dihydropterin-6-yl)methyl diphosphate + AMP + H(+)</text>
        <dbReference type="Rhea" id="RHEA:11412"/>
        <dbReference type="ChEBI" id="CHEBI:15378"/>
        <dbReference type="ChEBI" id="CHEBI:30616"/>
        <dbReference type="ChEBI" id="CHEBI:44841"/>
        <dbReference type="ChEBI" id="CHEBI:72950"/>
        <dbReference type="ChEBI" id="CHEBI:456215"/>
        <dbReference type="EC" id="2.7.6.3"/>
    </reaction>
</comment>
<gene>
    <name evidence="10" type="ORF">HDA36_003261</name>
</gene>
<keyword evidence="4" id="KW-0808">Transferase</keyword>
<comment type="caution">
    <text evidence="10">The sequence shown here is derived from an EMBL/GenBank/DDBJ whole genome shotgun (WGS) entry which is preliminary data.</text>
</comment>
<dbReference type="Gene3D" id="3.30.70.560">
    <property type="entry name" value="7,8-Dihydro-6-hydroxymethylpterin-pyrophosphokinase HPPK"/>
    <property type="match status" value="1"/>
</dbReference>
<organism evidence="10 11">
    <name type="scientific">Nocardiopsis composta</name>
    <dbReference type="NCBI Taxonomy" id="157465"/>
    <lineage>
        <taxon>Bacteria</taxon>
        <taxon>Bacillati</taxon>
        <taxon>Actinomycetota</taxon>
        <taxon>Actinomycetes</taxon>
        <taxon>Streptosporangiales</taxon>
        <taxon>Nocardiopsidaceae</taxon>
        <taxon>Nocardiopsis</taxon>
    </lineage>
</organism>
<evidence type="ECO:0000256" key="5">
    <source>
        <dbReference type="ARBA" id="ARBA00022741"/>
    </source>
</evidence>
<dbReference type="SUPFAM" id="SSF55083">
    <property type="entry name" value="6-hydroxymethyl-7,8-dihydropterin pyrophosphokinase, HPPK"/>
    <property type="match status" value="1"/>
</dbReference>
<dbReference type="GO" id="GO:0003848">
    <property type="term" value="F:2-amino-4-hydroxy-6-hydroxymethyldihydropteridine diphosphokinase activity"/>
    <property type="evidence" value="ECO:0007669"/>
    <property type="project" value="UniProtKB-EC"/>
</dbReference>
<dbReference type="Proteomes" id="UP000572635">
    <property type="component" value="Unassembled WGS sequence"/>
</dbReference>
<keyword evidence="7" id="KW-0067">ATP-binding</keyword>
<proteinExistence type="predicted"/>
<keyword evidence="11" id="KW-1185">Reference proteome</keyword>
<evidence type="ECO:0000256" key="6">
    <source>
        <dbReference type="ARBA" id="ARBA00022777"/>
    </source>
</evidence>
<name>A0A7W8QMI2_9ACTN</name>
<dbReference type="CDD" id="cd00483">
    <property type="entry name" value="HPPK"/>
    <property type="match status" value="1"/>
</dbReference>
<reference evidence="10 11" key="1">
    <citation type="submission" date="2020-08" db="EMBL/GenBank/DDBJ databases">
        <title>Sequencing the genomes of 1000 actinobacteria strains.</title>
        <authorList>
            <person name="Klenk H.-P."/>
        </authorList>
    </citation>
    <scope>NUCLEOTIDE SEQUENCE [LARGE SCALE GENOMIC DNA]</scope>
    <source>
        <strain evidence="10 11">DSM 44551</strain>
    </source>
</reference>
<comment type="pathway">
    <text evidence="2">Cofactor biosynthesis; tetrahydrofolate biosynthesis; 2-amino-4-hydroxy-6-hydroxymethyl-7,8-dihydropteridine diphosphate from 7,8-dihydroneopterin triphosphate: step 4/4.</text>
</comment>
<evidence type="ECO:0000313" key="11">
    <source>
        <dbReference type="Proteomes" id="UP000572635"/>
    </source>
</evidence>
<dbReference type="Pfam" id="PF01288">
    <property type="entry name" value="HPPK"/>
    <property type="match status" value="1"/>
</dbReference>
<dbReference type="RefSeq" id="WP_184392700.1">
    <property type="nucleotide sequence ID" value="NZ_BAAAJD010000143.1"/>
</dbReference>
<dbReference type="EMBL" id="JACHDB010000001">
    <property type="protein sequence ID" value="MBB5433177.1"/>
    <property type="molecule type" value="Genomic_DNA"/>
</dbReference>
<evidence type="ECO:0000256" key="3">
    <source>
        <dbReference type="ARBA" id="ARBA00013253"/>
    </source>
</evidence>
<dbReference type="NCBIfam" id="TIGR01498">
    <property type="entry name" value="folK"/>
    <property type="match status" value="1"/>
</dbReference>
<dbReference type="GO" id="GO:0046654">
    <property type="term" value="P:tetrahydrofolate biosynthetic process"/>
    <property type="evidence" value="ECO:0007669"/>
    <property type="project" value="UniProtKB-UniPathway"/>
</dbReference>
<dbReference type="PANTHER" id="PTHR43071:SF1">
    <property type="entry name" value="2-AMINO-4-HYDROXY-6-HYDROXYMETHYLDIHYDROPTERIDINE PYROPHOSPHOKINASE"/>
    <property type="match status" value="1"/>
</dbReference>
<dbReference type="PROSITE" id="PS00794">
    <property type="entry name" value="HPPK"/>
    <property type="match status" value="1"/>
</dbReference>
<protein>
    <recommendedName>
        <fullName evidence="3">2-amino-4-hydroxy-6-hydroxymethyldihydropteridine diphosphokinase</fullName>
        <ecNumber evidence="3">2.7.6.3</ecNumber>
    </recommendedName>
</protein>
<evidence type="ECO:0000313" key="10">
    <source>
        <dbReference type="EMBL" id="MBB5433177.1"/>
    </source>
</evidence>
<dbReference type="AlphaFoldDB" id="A0A7W8QMI2"/>
<dbReference type="GO" id="GO:0016301">
    <property type="term" value="F:kinase activity"/>
    <property type="evidence" value="ECO:0007669"/>
    <property type="project" value="UniProtKB-KW"/>
</dbReference>
<keyword evidence="6 10" id="KW-0418">Kinase</keyword>
<dbReference type="GO" id="GO:0046656">
    <property type="term" value="P:folic acid biosynthetic process"/>
    <property type="evidence" value="ECO:0007669"/>
    <property type="project" value="UniProtKB-KW"/>
</dbReference>
<sequence length="176" mass="18825">MAAARTRRAVLALGGNIGDRMAVLQGAVDALFGAGTGLRPVALSPVYETEPVGGPEQGRYLNAVAVADCDLEPGELLALTQRTEQDFHRVREVRWGPRTLDVDVIALGGEISGDPRLTLPHPRAHRREFVLRPWSDADPEAVLPGRGPVADLLRALGDQGVHRRDDLQLHAPGSAG</sequence>
<dbReference type="UniPathway" id="UPA00077">
    <property type="reaction ID" value="UER00155"/>
</dbReference>
<dbReference type="GO" id="GO:0005524">
    <property type="term" value="F:ATP binding"/>
    <property type="evidence" value="ECO:0007669"/>
    <property type="project" value="UniProtKB-KW"/>
</dbReference>
<feature type="domain" description="7,8-dihydro-6-hydroxymethylpterin-pyrophosphokinase" evidence="9">
    <location>
        <begin position="94"/>
        <end position="105"/>
    </location>
</feature>
<evidence type="ECO:0000256" key="1">
    <source>
        <dbReference type="ARBA" id="ARBA00000198"/>
    </source>
</evidence>
<accession>A0A7W8QMI2</accession>
<evidence type="ECO:0000256" key="2">
    <source>
        <dbReference type="ARBA" id="ARBA00005051"/>
    </source>
</evidence>